<dbReference type="PANTHER" id="PTHR18934">
    <property type="entry name" value="ATP-DEPENDENT RNA HELICASE"/>
    <property type="match status" value="1"/>
</dbReference>
<dbReference type="GO" id="GO:0005634">
    <property type="term" value="C:nucleus"/>
    <property type="evidence" value="ECO:0007669"/>
    <property type="project" value="TreeGrafter"/>
</dbReference>
<protein>
    <submittedName>
        <fullName evidence="1">Uncharacterized protein</fullName>
    </submittedName>
</protein>
<organism evidence="1 2">
    <name type="scientific">Coptis chinensis</name>
    <dbReference type="NCBI Taxonomy" id="261450"/>
    <lineage>
        <taxon>Eukaryota</taxon>
        <taxon>Viridiplantae</taxon>
        <taxon>Streptophyta</taxon>
        <taxon>Embryophyta</taxon>
        <taxon>Tracheophyta</taxon>
        <taxon>Spermatophyta</taxon>
        <taxon>Magnoliopsida</taxon>
        <taxon>Ranunculales</taxon>
        <taxon>Ranunculaceae</taxon>
        <taxon>Coptidoideae</taxon>
        <taxon>Coptis</taxon>
    </lineage>
</organism>
<dbReference type="InterPro" id="IPR027417">
    <property type="entry name" value="P-loop_NTPase"/>
</dbReference>
<dbReference type="Proteomes" id="UP000631114">
    <property type="component" value="Unassembled WGS sequence"/>
</dbReference>
<gene>
    <name evidence="1" type="ORF">IFM89_039920</name>
</gene>
<dbReference type="AlphaFoldDB" id="A0A835GUV4"/>
<evidence type="ECO:0000313" key="1">
    <source>
        <dbReference type="EMBL" id="KAF9586860.1"/>
    </source>
</evidence>
<name>A0A835GUV4_9MAGN</name>
<dbReference type="GO" id="GO:0003723">
    <property type="term" value="F:RNA binding"/>
    <property type="evidence" value="ECO:0007669"/>
    <property type="project" value="TreeGrafter"/>
</dbReference>
<dbReference type="EMBL" id="JADFTS010000078">
    <property type="protein sequence ID" value="KAF9586860.1"/>
    <property type="molecule type" value="Genomic_DNA"/>
</dbReference>
<dbReference type="GO" id="GO:0004386">
    <property type="term" value="F:helicase activity"/>
    <property type="evidence" value="ECO:0007669"/>
    <property type="project" value="TreeGrafter"/>
</dbReference>
<comment type="caution">
    <text evidence="1">The sequence shown here is derived from an EMBL/GenBank/DDBJ whole genome shotgun (WGS) entry which is preliminary data.</text>
</comment>
<proteinExistence type="predicted"/>
<dbReference type="Gene3D" id="3.40.50.300">
    <property type="entry name" value="P-loop containing nucleotide triphosphate hydrolases"/>
    <property type="match status" value="1"/>
</dbReference>
<sequence length="304" mass="34776">MGSSSVANIDEWKWKLSLLSSSEQDQEIISRYKRDRRDYEQISNLVKRMGLYSELYGKVVVASKVPLPNYRPDLDDKRPQREVVLPLSLQRTVEGLLQEHLDRMQLSSGKINDNSGDPRVVDQIEDLNPGENPDSFLDRSVMEKESPEGNRMLDFRKSRPAYSEKDRLLSAIARNQVIVISGETGCGKTTQLPQYVLESEIESGRGAFRSIICTQPQRISAMAVAERVSTERGEPLGDSVSSFSLSILGETKEEEAVRREKEWQTELQGKDFKDKNTNRFLSKCWLELHKFSCPLQQITRQCTW</sequence>
<accession>A0A835GUV4</accession>
<dbReference type="PANTHER" id="PTHR18934:SF103">
    <property type="entry name" value="RNA HELICASE"/>
    <property type="match status" value="1"/>
</dbReference>
<dbReference type="SUPFAM" id="SSF52540">
    <property type="entry name" value="P-loop containing nucleoside triphosphate hydrolases"/>
    <property type="match status" value="1"/>
</dbReference>
<dbReference type="CDD" id="cd17917">
    <property type="entry name" value="DEXHc_RHA-like"/>
    <property type="match status" value="1"/>
</dbReference>
<evidence type="ECO:0000313" key="2">
    <source>
        <dbReference type="Proteomes" id="UP000631114"/>
    </source>
</evidence>
<reference evidence="1 2" key="1">
    <citation type="submission" date="2020-10" db="EMBL/GenBank/DDBJ databases">
        <title>The Coptis chinensis genome and diversification of protoberbering-type alkaloids.</title>
        <authorList>
            <person name="Wang B."/>
            <person name="Shu S."/>
            <person name="Song C."/>
            <person name="Liu Y."/>
        </authorList>
    </citation>
    <scope>NUCLEOTIDE SEQUENCE [LARGE SCALE GENOMIC DNA]</scope>
    <source>
        <strain evidence="1">HL-2020</strain>
        <tissue evidence="1">Leaf</tissue>
    </source>
</reference>
<dbReference type="OrthoDB" id="1937672at2759"/>
<keyword evidence="2" id="KW-1185">Reference proteome</keyword>